<evidence type="ECO:0000313" key="2">
    <source>
        <dbReference type="Proteomes" id="UP000239504"/>
    </source>
</evidence>
<dbReference type="AlphaFoldDB" id="A0A2S7JZB5"/>
<name>A0A2S7JZB5_9PROT</name>
<dbReference type="EMBL" id="PJCH01000017">
    <property type="protein sequence ID" value="PQA85572.1"/>
    <property type="molecule type" value="Genomic_DNA"/>
</dbReference>
<proteinExistence type="predicted"/>
<dbReference type="Proteomes" id="UP000239504">
    <property type="component" value="Unassembled WGS sequence"/>
</dbReference>
<evidence type="ECO:0000313" key="1">
    <source>
        <dbReference type="EMBL" id="PQA85572.1"/>
    </source>
</evidence>
<organism evidence="1 2">
    <name type="scientific">Hyphococcus luteus</name>
    <dbReference type="NCBI Taxonomy" id="2058213"/>
    <lineage>
        <taxon>Bacteria</taxon>
        <taxon>Pseudomonadati</taxon>
        <taxon>Pseudomonadota</taxon>
        <taxon>Alphaproteobacteria</taxon>
        <taxon>Parvularculales</taxon>
        <taxon>Parvularculaceae</taxon>
        <taxon>Hyphococcus</taxon>
    </lineage>
</organism>
<accession>A0A2S7JZB5</accession>
<keyword evidence="2" id="KW-1185">Reference proteome</keyword>
<sequence length="228" mass="26266">MKLSDDIDAIDLDLTLEKYATTKKFLFEVLSGYANTHDVQIASILTDGARDRLVLASGGVARDFLSLFRNSIYEARERLNSGDVARGEKVTAEDVNRASGQYYNDKLQELERDTAENDQHQIESEIENLRSFCFEKSNSNIVLIRKDANTELRNVIGELVDLKIIHQVRSGVSIRTEPGVRYDAFMLDYSFYTGDRTKRGFEIIDFWKSKTRDDEIRKKRFVYVPKET</sequence>
<comment type="caution">
    <text evidence="1">The sequence shown here is derived from an EMBL/GenBank/DDBJ whole genome shotgun (WGS) entry which is preliminary data.</text>
</comment>
<protein>
    <submittedName>
        <fullName evidence="1">Uncharacterized protein</fullName>
    </submittedName>
</protein>
<reference evidence="1 2" key="1">
    <citation type="submission" date="2017-12" db="EMBL/GenBank/DDBJ databases">
        <authorList>
            <person name="Hurst M.R.H."/>
        </authorList>
    </citation>
    <scope>NUCLEOTIDE SEQUENCE [LARGE SCALE GENOMIC DNA]</scope>
    <source>
        <strain evidence="1 2">SY-3-19</strain>
    </source>
</reference>
<gene>
    <name evidence="1" type="ORF">CW354_21785</name>
</gene>